<keyword evidence="1" id="KW-0472">Membrane</keyword>
<reference evidence="2" key="1">
    <citation type="submission" date="2016-11" db="UniProtKB">
        <authorList>
            <consortium name="WormBaseParasite"/>
        </authorList>
    </citation>
    <scope>IDENTIFICATION</scope>
    <source>
        <strain evidence="2">pt0022</strain>
    </source>
</reference>
<proteinExistence type="predicted"/>
<accession>A0A1I8EL59</accession>
<name>A0A1I8EL59_WUCBA</name>
<evidence type="ECO:0000256" key="1">
    <source>
        <dbReference type="SAM" id="Phobius"/>
    </source>
</evidence>
<evidence type="ECO:0000313" key="2">
    <source>
        <dbReference type="WBParaSite" id="maker-PairedContig_2896-snap-gene-0.3-mRNA-1"/>
    </source>
</evidence>
<sequence length="111" mass="12630">GNSNNVVVSLELSDISPRTVRLTKKCKIIECCKAEKRKAAIPVYIITGIGILLLASIVGKNRPSFRNEKEWIGHSEEDKRYHLSIVAYVNELNTTWKVNNKIIIIIIIIYH</sequence>
<dbReference type="WBParaSite" id="maker-PairedContig_2896-snap-gene-0.3-mRNA-1">
    <property type="protein sequence ID" value="maker-PairedContig_2896-snap-gene-0.3-mRNA-1"/>
    <property type="gene ID" value="maker-PairedContig_2896-snap-gene-0.3"/>
</dbReference>
<keyword evidence="1" id="KW-1133">Transmembrane helix</keyword>
<organism evidence="2">
    <name type="scientific">Wuchereria bancrofti</name>
    <dbReference type="NCBI Taxonomy" id="6293"/>
    <lineage>
        <taxon>Eukaryota</taxon>
        <taxon>Metazoa</taxon>
        <taxon>Ecdysozoa</taxon>
        <taxon>Nematoda</taxon>
        <taxon>Chromadorea</taxon>
        <taxon>Rhabditida</taxon>
        <taxon>Spirurina</taxon>
        <taxon>Spiruromorpha</taxon>
        <taxon>Filarioidea</taxon>
        <taxon>Onchocercidae</taxon>
        <taxon>Wuchereria</taxon>
    </lineage>
</organism>
<dbReference type="AlphaFoldDB" id="A0A1I8EL59"/>
<keyword evidence="1" id="KW-0812">Transmembrane</keyword>
<protein>
    <submittedName>
        <fullName evidence="2">Uncharacterized protein</fullName>
    </submittedName>
</protein>
<dbReference type="STRING" id="6293.A0A1I8EL59"/>
<feature type="transmembrane region" description="Helical" evidence="1">
    <location>
        <begin position="41"/>
        <end position="59"/>
    </location>
</feature>